<feature type="domain" description="FAD-binding PCMH-type" evidence="7">
    <location>
        <begin position="116"/>
        <end position="305"/>
    </location>
</feature>
<keyword evidence="6" id="KW-0732">Signal</keyword>
<accession>A0ABQ8NSP7</accession>
<dbReference type="PANTHER" id="PTHR42973">
    <property type="entry name" value="BINDING OXIDOREDUCTASE, PUTATIVE (AFU_ORTHOLOGUE AFUA_1G17690)-RELATED"/>
    <property type="match status" value="1"/>
</dbReference>
<comment type="similarity">
    <text evidence="2">Belongs to the oxygen-dependent FAD-linked oxidoreductase family.</text>
</comment>
<reference evidence="8" key="1">
    <citation type="submission" date="2021-01" db="EMBL/GenBank/DDBJ databases">
        <title>Deciphering the adaptive evolutionary patterns associated with biogeogrpahic diversity in the finger millet blast pathogen Magnaporthe oryzae in Eastern Africa.</title>
        <authorList>
            <person name="Onyema G."/>
            <person name="Shittu T.A."/>
            <person name="Dodsworth S."/>
            <person name="Devilliers S."/>
            <person name="Muthumeenakshi S."/>
            <person name="Sreenivasaprasad S."/>
        </authorList>
    </citation>
    <scope>NUCLEOTIDE SEQUENCE</scope>
    <source>
        <strain evidence="8">D15/s37</strain>
    </source>
</reference>
<dbReference type="EMBL" id="JABSND010000037">
    <property type="protein sequence ID" value="KAI6301514.1"/>
    <property type="molecule type" value="Genomic_DNA"/>
</dbReference>
<evidence type="ECO:0000313" key="8">
    <source>
        <dbReference type="EMBL" id="KAI6301514.1"/>
    </source>
</evidence>
<dbReference type="SUPFAM" id="SSF56176">
    <property type="entry name" value="FAD-binding/transporter-associated domain-like"/>
    <property type="match status" value="1"/>
</dbReference>
<comment type="cofactor">
    <cofactor evidence="1">
        <name>FAD</name>
        <dbReference type="ChEBI" id="CHEBI:57692"/>
    </cofactor>
</comment>
<dbReference type="Pfam" id="PF01565">
    <property type="entry name" value="FAD_binding_4"/>
    <property type="match status" value="1"/>
</dbReference>
<dbReference type="Gene3D" id="3.30.465.10">
    <property type="match status" value="2"/>
</dbReference>
<comment type="caution">
    <text evidence="8">The sequence shown here is derived from an EMBL/GenBank/DDBJ whole genome shotgun (WGS) entry which is preliminary data.</text>
</comment>
<dbReference type="Proteomes" id="UP001059893">
    <property type="component" value="Unassembled WGS sequence"/>
</dbReference>
<dbReference type="InterPro" id="IPR016166">
    <property type="entry name" value="FAD-bd_PCMH"/>
</dbReference>
<feature type="signal peptide" evidence="6">
    <location>
        <begin position="1"/>
        <end position="19"/>
    </location>
</feature>
<evidence type="ECO:0000256" key="2">
    <source>
        <dbReference type="ARBA" id="ARBA00005466"/>
    </source>
</evidence>
<dbReference type="Pfam" id="PF08031">
    <property type="entry name" value="BBE"/>
    <property type="match status" value="1"/>
</dbReference>
<keyword evidence="5" id="KW-0560">Oxidoreductase</keyword>
<protein>
    <recommendedName>
        <fullName evidence="7">FAD-binding PCMH-type domain-containing protein</fullName>
    </recommendedName>
</protein>
<dbReference type="InterPro" id="IPR050416">
    <property type="entry name" value="FAD-linked_Oxidoreductase"/>
</dbReference>
<evidence type="ECO:0000256" key="4">
    <source>
        <dbReference type="ARBA" id="ARBA00022827"/>
    </source>
</evidence>
<dbReference type="InterPro" id="IPR006094">
    <property type="entry name" value="Oxid_FAD_bind_N"/>
</dbReference>
<evidence type="ECO:0000256" key="5">
    <source>
        <dbReference type="ARBA" id="ARBA00023002"/>
    </source>
</evidence>
<evidence type="ECO:0000313" key="9">
    <source>
        <dbReference type="Proteomes" id="UP001059893"/>
    </source>
</evidence>
<keyword evidence="4" id="KW-0274">FAD</keyword>
<evidence type="ECO:0000259" key="7">
    <source>
        <dbReference type="PROSITE" id="PS51387"/>
    </source>
</evidence>
<organism evidence="8 9">
    <name type="scientific">Pyricularia grisea</name>
    <name type="common">Crabgrass-specific blast fungus</name>
    <name type="synonym">Magnaporthe grisea</name>
    <dbReference type="NCBI Taxonomy" id="148305"/>
    <lineage>
        <taxon>Eukaryota</taxon>
        <taxon>Fungi</taxon>
        <taxon>Dikarya</taxon>
        <taxon>Ascomycota</taxon>
        <taxon>Pezizomycotina</taxon>
        <taxon>Sordariomycetes</taxon>
        <taxon>Sordariomycetidae</taxon>
        <taxon>Magnaporthales</taxon>
        <taxon>Pyriculariaceae</taxon>
        <taxon>Pyricularia</taxon>
    </lineage>
</organism>
<evidence type="ECO:0000256" key="3">
    <source>
        <dbReference type="ARBA" id="ARBA00022630"/>
    </source>
</evidence>
<keyword evidence="3" id="KW-0285">Flavoprotein</keyword>
<dbReference type="InterPro" id="IPR036318">
    <property type="entry name" value="FAD-bd_PCMH-like_sf"/>
</dbReference>
<gene>
    <name evidence="8" type="ORF">MCOR33_003040</name>
</gene>
<proteinExistence type="inferred from homology"/>
<dbReference type="InterPro" id="IPR012951">
    <property type="entry name" value="BBE"/>
</dbReference>
<evidence type="ECO:0000256" key="1">
    <source>
        <dbReference type="ARBA" id="ARBA00001974"/>
    </source>
</evidence>
<dbReference type="InterPro" id="IPR016169">
    <property type="entry name" value="FAD-bd_PCMH_sub2"/>
</dbReference>
<evidence type="ECO:0000256" key="6">
    <source>
        <dbReference type="SAM" id="SignalP"/>
    </source>
</evidence>
<sequence length="601" mass="65204">MRITIPQLLLFVVAAPISGHLRDAQKHCKVTPLDAGWPSSEEWDRLNSTISGRLVRPVPPGAVCHADQPSHSTDGCIATRSQWRDPSFHLGDPVSVDWDNWANDTCAPDPEVGCSDAGYPVYVVNATEPEHVQAGVDFARNNNIRLVVKNSGHDYLGRSNAPFSLSIWVHHMKDMRIHEAGSFQPRTCPSDNLTHPRQDVVVTFGAGTEMGEAYRFTAAVNRTIVGGNGPTVALGGLITGGGHSILSPHHGLAVDQVLEMEMVDAEGKLLTLNECENEDLFFAVRGGGGSTFGILTSITMRTLESPSVLGLGFSMITSADSPHALDAMVYFITQIPALAAAGISGYPIMHKAKPLGNVTYTGVVGILIMRDSSNPEDIMKLIQPIFSHANTTWPGHFVFTSQVVAHANFYSWYQQNYDKSQAGRSLVAASQLLDGQALKRNETAIRAVLEAVLDGGEAGFYMVSGKGVRDAAAVRRGRTAVNPAWTEAVVHAATGVGFPSHDADAAAKASASAKRFSAALRSLRLNSGGAAYVNEANPDEDDWQHEFWGSNYDRLREIKKKRDPATVFWCHPCVGNEEWEVRDGRLCQVDGSQWDVQGWRQ</sequence>
<keyword evidence="9" id="KW-1185">Reference proteome</keyword>
<dbReference type="PANTHER" id="PTHR42973:SF39">
    <property type="entry name" value="FAD-BINDING PCMH-TYPE DOMAIN-CONTAINING PROTEIN"/>
    <property type="match status" value="1"/>
</dbReference>
<dbReference type="PROSITE" id="PS51387">
    <property type="entry name" value="FAD_PCMH"/>
    <property type="match status" value="1"/>
</dbReference>
<name>A0ABQ8NSP7_PYRGI</name>
<feature type="chain" id="PRO_5047205832" description="FAD-binding PCMH-type domain-containing protein" evidence="6">
    <location>
        <begin position="20"/>
        <end position="601"/>
    </location>
</feature>